<dbReference type="Pfam" id="PF01909">
    <property type="entry name" value="NTP_transf_2"/>
    <property type="match status" value="1"/>
</dbReference>
<protein>
    <recommendedName>
        <fullName evidence="10">Polymerase nucleotidyl transferase domain-containing protein</fullName>
    </recommendedName>
</protein>
<accession>A0A3E0VHT2</accession>
<evidence type="ECO:0000256" key="2">
    <source>
        <dbReference type="ARBA" id="ARBA00022649"/>
    </source>
</evidence>
<dbReference type="Gene3D" id="3.30.460.10">
    <property type="entry name" value="Beta Polymerase, domain 2"/>
    <property type="match status" value="1"/>
</dbReference>
<evidence type="ECO:0000259" key="10">
    <source>
        <dbReference type="Pfam" id="PF01909"/>
    </source>
</evidence>
<evidence type="ECO:0000256" key="7">
    <source>
        <dbReference type="ARBA" id="ARBA00022840"/>
    </source>
</evidence>
<dbReference type="GO" id="GO:0046872">
    <property type="term" value="F:metal ion binding"/>
    <property type="evidence" value="ECO:0007669"/>
    <property type="project" value="UniProtKB-KW"/>
</dbReference>
<comment type="cofactor">
    <cofactor evidence="1">
        <name>Mg(2+)</name>
        <dbReference type="ChEBI" id="CHEBI:18420"/>
    </cofactor>
</comment>
<dbReference type="Proteomes" id="UP000256486">
    <property type="component" value="Unassembled WGS sequence"/>
</dbReference>
<keyword evidence="5" id="KW-0479">Metal-binding</keyword>
<dbReference type="AlphaFoldDB" id="A0A3E0VHT2"/>
<evidence type="ECO:0000256" key="3">
    <source>
        <dbReference type="ARBA" id="ARBA00022679"/>
    </source>
</evidence>
<proteinExistence type="inferred from homology"/>
<evidence type="ECO:0000256" key="4">
    <source>
        <dbReference type="ARBA" id="ARBA00022695"/>
    </source>
</evidence>
<evidence type="ECO:0000256" key="1">
    <source>
        <dbReference type="ARBA" id="ARBA00001946"/>
    </source>
</evidence>
<keyword evidence="8" id="KW-0460">Magnesium</keyword>
<evidence type="ECO:0000256" key="5">
    <source>
        <dbReference type="ARBA" id="ARBA00022723"/>
    </source>
</evidence>
<comment type="similarity">
    <text evidence="9">Belongs to the MntA antitoxin family.</text>
</comment>
<feature type="domain" description="Polymerase nucleotidyl transferase" evidence="10">
    <location>
        <begin position="58"/>
        <end position="123"/>
    </location>
</feature>
<dbReference type="PANTHER" id="PTHR33571:SF12">
    <property type="entry name" value="BSL3053 PROTEIN"/>
    <property type="match status" value="1"/>
</dbReference>
<keyword evidence="6" id="KW-0547">Nucleotide-binding</keyword>
<dbReference type="InterPro" id="IPR002934">
    <property type="entry name" value="Polymerase_NTP_transf_dom"/>
</dbReference>
<evidence type="ECO:0000313" key="11">
    <source>
        <dbReference type="EMBL" id="RFA09028.1"/>
    </source>
</evidence>
<keyword evidence="7" id="KW-0067">ATP-binding</keyword>
<dbReference type="GO" id="GO:0005524">
    <property type="term" value="F:ATP binding"/>
    <property type="evidence" value="ECO:0007669"/>
    <property type="project" value="UniProtKB-KW"/>
</dbReference>
<keyword evidence="4" id="KW-0548">Nucleotidyltransferase</keyword>
<dbReference type="EMBL" id="NBWZ01000001">
    <property type="protein sequence ID" value="RFA09028.1"/>
    <property type="molecule type" value="Genomic_DNA"/>
</dbReference>
<keyword evidence="12" id="KW-1185">Reference proteome</keyword>
<name>A0A3E0VHT2_9MICO</name>
<dbReference type="PANTHER" id="PTHR33571">
    <property type="entry name" value="SSL8005 PROTEIN"/>
    <property type="match status" value="1"/>
</dbReference>
<sequence>MMADGLSQAEAASLLGISESAASRQMNGLSDISTILPEIVMDAAAPILLQLVVDRGYTRLAVFGSVARRDARADSDIDLLVEASSGSSIGDLLALRDLFGQIGGRPVDLITFAGLKPELDDDIRHEALPL</sequence>
<dbReference type="OrthoDB" id="9803128at2"/>
<reference evidence="11 12" key="1">
    <citation type="submission" date="2017-04" db="EMBL/GenBank/DDBJ databases">
        <title>Comparative genome analysis of Subtercola boreus.</title>
        <authorList>
            <person name="Cho Y.-J."/>
            <person name="Cho A."/>
            <person name="Kim O.-S."/>
            <person name="Lee J.-I."/>
        </authorList>
    </citation>
    <scope>NUCLEOTIDE SEQUENCE [LARGE SCALE GENOMIC DNA]</scope>
    <source>
        <strain evidence="11 12">K300</strain>
    </source>
</reference>
<dbReference type="SUPFAM" id="SSF81301">
    <property type="entry name" value="Nucleotidyltransferase"/>
    <property type="match status" value="1"/>
</dbReference>
<dbReference type="GO" id="GO:0016779">
    <property type="term" value="F:nucleotidyltransferase activity"/>
    <property type="evidence" value="ECO:0007669"/>
    <property type="project" value="UniProtKB-KW"/>
</dbReference>
<dbReference type="InterPro" id="IPR052038">
    <property type="entry name" value="Type-VII_TA_antitoxin"/>
</dbReference>
<evidence type="ECO:0000256" key="9">
    <source>
        <dbReference type="ARBA" id="ARBA00038276"/>
    </source>
</evidence>
<comment type="caution">
    <text evidence="11">The sequence shown here is derived from an EMBL/GenBank/DDBJ whole genome shotgun (WGS) entry which is preliminary data.</text>
</comment>
<dbReference type="CDD" id="cd05403">
    <property type="entry name" value="NT_KNTase_like"/>
    <property type="match status" value="1"/>
</dbReference>
<evidence type="ECO:0000256" key="6">
    <source>
        <dbReference type="ARBA" id="ARBA00022741"/>
    </source>
</evidence>
<evidence type="ECO:0000313" key="12">
    <source>
        <dbReference type="Proteomes" id="UP000256486"/>
    </source>
</evidence>
<keyword evidence="2" id="KW-1277">Toxin-antitoxin system</keyword>
<gene>
    <name evidence="11" type="ORF">B7R54_07170</name>
</gene>
<dbReference type="InterPro" id="IPR043519">
    <property type="entry name" value="NT_sf"/>
</dbReference>
<evidence type="ECO:0000256" key="8">
    <source>
        <dbReference type="ARBA" id="ARBA00022842"/>
    </source>
</evidence>
<keyword evidence="3" id="KW-0808">Transferase</keyword>
<organism evidence="11 12">
    <name type="scientific">Subtercola boreus</name>
    <dbReference type="NCBI Taxonomy" id="120213"/>
    <lineage>
        <taxon>Bacteria</taxon>
        <taxon>Bacillati</taxon>
        <taxon>Actinomycetota</taxon>
        <taxon>Actinomycetes</taxon>
        <taxon>Micrococcales</taxon>
        <taxon>Microbacteriaceae</taxon>
        <taxon>Subtercola</taxon>
    </lineage>
</organism>